<protein>
    <submittedName>
        <fullName evidence="2">Putative surface protein with fasciclin (FAS1) repeats</fullName>
    </submittedName>
</protein>
<dbReference type="GO" id="GO:0031012">
    <property type="term" value="C:extracellular matrix"/>
    <property type="evidence" value="ECO:0007669"/>
    <property type="project" value="TreeGrafter"/>
</dbReference>
<sequence length="169" mass="19083">MSNIENVLQEKSYPVTFTALDTLIRATGLEYILQGDQPVTLFAPYDKAFEDLPLNVFDLLRENSKLTELLKFHIVPLRLSVGEMREAWESSMQASGENRVEEMQLQTLSDHLLRVDFGVEDELRVEGVDVIELDVQADNGVIHVIDKVLWPPDLSVDDFLARAPGESTP</sequence>
<feature type="domain" description="FAS1" evidence="1">
    <location>
        <begin position="1"/>
        <end position="149"/>
    </location>
</feature>
<dbReference type="PANTHER" id="PTHR10900:SF77">
    <property type="entry name" value="FI19380P1"/>
    <property type="match status" value="1"/>
</dbReference>
<organism evidence="2 3">
    <name type="scientific">Thermosporothrix hazakensis</name>
    <dbReference type="NCBI Taxonomy" id="644383"/>
    <lineage>
        <taxon>Bacteria</taxon>
        <taxon>Bacillati</taxon>
        <taxon>Chloroflexota</taxon>
        <taxon>Ktedonobacteria</taxon>
        <taxon>Ktedonobacterales</taxon>
        <taxon>Thermosporotrichaceae</taxon>
        <taxon>Thermosporothrix</taxon>
    </lineage>
</organism>
<dbReference type="PANTHER" id="PTHR10900">
    <property type="entry name" value="PERIOSTIN-RELATED"/>
    <property type="match status" value="1"/>
</dbReference>
<keyword evidence="3" id="KW-1185">Reference proteome</keyword>
<dbReference type="InterPro" id="IPR000782">
    <property type="entry name" value="FAS1_domain"/>
</dbReference>
<evidence type="ECO:0000313" key="3">
    <source>
        <dbReference type="Proteomes" id="UP000248806"/>
    </source>
</evidence>
<dbReference type="OrthoDB" id="9800666at2"/>
<dbReference type="GO" id="GO:0030198">
    <property type="term" value="P:extracellular matrix organization"/>
    <property type="evidence" value="ECO:0007669"/>
    <property type="project" value="TreeGrafter"/>
</dbReference>
<evidence type="ECO:0000259" key="1">
    <source>
        <dbReference type="PROSITE" id="PS50213"/>
    </source>
</evidence>
<evidence type="ECO:0000313" key="2">
    <source>
        <dbReference type="EMBL" id="PZW30508.1"/>
    </source>
</evidence>
<dbReference type="Proteomes" id="UP000248806">
    <property type="component" value="Unassembled WGS sequence"/>
</dbReference>
<comment type="caution">
    <text evidence="2">The sequence shown here is derived from an EMBL/GenBank/DDBJ whole genome shotgun (WGS) entry which is preliminary data.</text>
</comment>
<gene>
    <name evidence="2" type="ORF">EI42_02479</name>
</gene>
<dbReference type="Pfam" id="PF02469">
    <property type="entry name" value="Fasciclin"/>
    <property type="match status" value="1"/>
</dbReference>
<dbReference type="InterPro" id="IPR036378">
    <property type="entry name" value="FAS1_dom_sf"/>
</dbReference>
<dbReference type="RefSeq" id="WP_111322288.1">
    <property type="nucleotide sequence ID" value="NZ_BIFX01000001.1"/>
</dbReference>
<dbReference type="SMART" id="SM00554">
    <property type="entry name" value="FAS1"/>
    <property type="match status" value="1"/>
</dbReference>
<accession>A0A326U6T5</accession>
<dbReference type="InterPro" id="IPR050904">
    <property type="entry name" value="Adhesion/Biosynth-related"/>
</dbReference>
<dbReference type="SUPFAM" id="SSF82153">
    <property type="entry name" value="FAS1 domain"/>
    <property type="match status" value="1"/>
</dbReference>
<dbReference type="PROSITE" id="PS50213">
    <property type="entry name" value="FAS1"/>
    <property type="match status" value="1"/>
</dbReference>
<proteinExistence type="predicted"/>
<dbReference type="GO" id="GO:0005615">
    <property type="term" value="C:extracellular space"/>
    <property type="evidence" value="ECO:0007669"/>
    <property type="project" value="TreeGrafter"/>
</dbReference>
<dbReference type="GO" id="GO:0050839">
    <property type="term" value="F:cell adhesion molecule binding"/>
    <property type="evidence" value="ECO:0007669"/>
    <property type="project" value="TreeGrafter"/>
</dbReference>
<reference evidence="2 3" key="1">
    <citation type="submission" date="2018-06" db="EMBL/GenBank/DDBJ databases">
        <title>Genomic Encyclopedia of Archaeal and Bacterial Type Strains, Phase II (KMG-II): from individual species to whole genera.</title>
        <authorList>
            <person name="Goeker M."/>
        </authorList>
    </citation>
    <scope>NUCLEOTIDE SEQUENCE [LARGE SCALE GENOMIC DNA]</scope>
    <source>
        <strain evidence="2 3">ATCC BAA-1881</strain>
    </source>
</reference>
<dbReference type="AlphaFoldDB" id="A0A326U6T5"/>
<dbReference type="GO" id="GO:0007155">
    <property type="term" value="P:cell adhesion"/>
    <property type="evidence" value="ECO:0007669"/>
    <property type="project" value="TreeGrafter"/>
</dbReference>
<dbReference type="Gene3D" id="2.30.180.10">
    <property type="entry name" value="FAS1 domain"/>
    <property type="match status" value="1"/>
</dbReference>
<dbReference type="EMBL" id="QKUF01000007">
    <property type="protein sequence ID" value="PZW30508.1"/>
    <property type="molecule type" value="Genomic_DNA"/>
</dbReference>
<name>A0A326U6T5_THEHA</name>